<accession>A0A382KFY9</accession>
<dbReference type="Pfam" id="PF15902">
    <property type="entry name" value="Sortilin-Vps10"/>
    <property type="match status" value="1"/>
</dbReference>
<dbReference type="EMBL" id="UINC01080234">
    <property type="protein sequence ID" value="SVC22986.1"/>
    <property type="molecule type" value="Genomic_DNA"/>
</dbReference>
<dbReference type="GO" id="GO:0010411">
    <property type="term" value="P:xyloglucan metabolic process"/>
    <property type="evidence" value="ECO:0007669"/>
    <property type="project" value="TreeGrafter"/>
</dbReference>
<dbReference type="SUPFAM" id="SSF110296">
    <property type="entry name" value="Oligoxyloglucan reducing end-specific cellobiohydrolase"/>
    <property type="match status" value="1"/>
</dbReference>
<dbReference type="InterPro" id="IPR031778">
    <property type="entry name" value="Sortilin_N"/>
</dbReference>
<dbReference type="InterPro" id="IPR015943">
    <property type="entry name" value="WD40/YVTN_repeat-like_dom_sf"/>
</dbReference>
<feature type="domain" description="Sortilin N-terminal" evidence="2">
    <location>
        <begin position="137"/>
        <end position="292"/>
    </location>
</feature>
<keyword evidence="1" id="KW-0677">Repeat</keyword>
<dbReference type="Gene3D" id="2.130.10.10">
    <property type="entry name" value="YVTN repeat-like/Quinoprotein amine dehydrogenase"/>
    <property type="match status" value="2"/>
</dbReference>
<dbReference type="PANTHER" id="PTHR43739:SF5">
    <property type="entry name" value="EXO-ALPHA-SIALIDASE"/>
    <property type="match status" value="1"/>
</dbReference>
<evidence type="ECO:0000313" key="3">
    <source>
        <dbReference type="EMBL" id="SVC22986.1"/>
    </source>
</evidence>
<dbReference type="CDD" id="cd15482">
    <property type="entry name" value="Sialidase_non-viral"/>
    <property type="match status" value="1"/>
</dbReference>
<dbReference type="AlphaFoldDB" id="A0A382KFY9"/>
<sequence length="338" mass="36175">MKQTIVLALFTAALLLAARTSTGTREAAFSPTIQAPTSTHPLARDLRWRNIGPANMMGRIAAIEGLSTDYRHVLVASASGGVFRSRNAGITWEPIFDNSTGAGSIGAVTMFESDPNIIWVGTGEAANRNSSGWGNGVFKTTDGGQTWQNVGLADTGHIAEIALHPDDPNIAYVASPGHLWGYSGNRGLFKTTDGGQTWTKLSGGLPGDPQTGATEIVLDPRNPDVLYVGMYHRLRQPATMYSGSNSGGIFKSNDGGMSWRALTKGLAEGESGMIDLSIYHKDPDIIVAAYEADENIPYNPSVPTSEQSPGTGIYISEDSGETWKWILRTANRPFYHGQ</sequence>
<dbReference type="PANTHER" id="PTHR43739">
    <property type="entry name" value="XYLOGLUCANASE (EUROFUNG)"/>
    <property type="match status" value="1"/>
</dbReference>
<evidence type="ECO:0000259" key="2">
    <source>
        <dbReference type="Pfam" id="PF15902"/>
    </source>
</evidence>
<proteinExistence type="predicted"/>
<organism evidence="3">
    <name type="scientific">marine metagenome</name>
    <dbReference type="NCBI Taxonomy" id="408172"/>
    <lineage>
        <taxon>unclassified sequences</taxon>
        <taxon>metagenomes</taxon>
        <taxon>ecological metagenomes</taxon>
    </lineage>
</organism>
<reference evidence="3" key="1">
    <citation type="submission" date="2018-05" db="EMBL/GenBank/DDBJ databases">
        <authorList>
            <person name="Lanie J.A."/>
            <person name="Ng W.-L."/>
            <person name="Kazmierczak K.M."/>
            <person name="Andrzejewski T.M."/>
            <person name="Davidsen T.M."/>
            <person name="Wayne K.J."/>
            <person name="Tettelin H."/>
            <person name="Glass J.I."/>
            <person name="Rusch D."/>
            <person name="Podicherti R."/>
            <person name="Tsui H.-C.T."/>
            <person name="Winkler M.E."/>
        </authorList>
    </citation>
    <scope>NUCLEOTIDE SEQUENCE</scope>
</reference>
<gene>
    <name evidence="3" type="ORF">METZ01_LOCUS275840</name>
</gene>
<protein>
    <recommendedName>
        <fullName evidence="2">Sortilin N-terminal domain-containing protein</fullName>
    </recommendedName>
</protein>
<evidence type="ECO:0000256" key="1">
    <source>
        <dbReference type="ARBA" id="ARBA00022737"/>
    </source>
</evidence>
<dbReference type="InterPro" id="IPR052025">
    <property type="entry name" value="Xyloglucanase_GH74"/>
</dbReference>
<feature type="non-terminal residue" evidence="3">
    <location>
        <position position="338"/>
    </location>
</feature>
<name>A0A382KFY9_9ZZZZ</name>